<name>A0A9X3HX00_9VIBR</name>
<dbReference type="SMART" id="SM00345">
    <property type="entry name" value="HTH_GNTR"/>
    <property type="match status" value="1"/>
</dbReference>
<keyword evidence="3" id="KW-0805">Transcription regulation</keyword>
<dbReference type="Gene3D" id="3.90.1150.10">
    <property type="entry name" value="Aspartate Aminotransferase, domain 1"/>
    <property type="match status" value="1"/>
</dbReference>
<dbReference type="InterPro" id="IPR051446">
    <property type="entry name" value="HTH_trans_reg/aminotransferase"/>
</dbReference>
<dbReference type="GO" id="GO:0003700">
    <property type="term" value="F:DNA-binding transcription factor activity"/>
    <property type="evidence" value="ECO:0007669"/>
    <property type="project" value="InterPro"/>
</dbReference>
<keyword evidence="7" id="KW-0808">Transferase</keyword>
<evidence type="ECO:0000256" key="4">
    <source>
        <dbReference type="ARBA" id="ARBA00023125"/>
    </source>
</evidence>
<dbReference type="EMBL" id="JAKRRY010000016">
    <property type="protein sequence ID" value="MCW8346956.1"/>
    <property type="molecule type" value="Genomic_DNA"/>
</dbReference>
<evidence type="ECO:0000313" key="7">
    <source>
        <dbReference type="EMBL" id="MCW8346956.1"/>
    </source>
</evidence>
<dbReference type="InterPro" id="IPR036390">
    <property type="entry name" value="WH_DNA-bd_sf"/>
</dbReference>
<evidence type="ECO:0000259" key="6">
    <source>
        <dbReference type="PROSITE" id="PS50949"/>
    </source>
</evidence>
<evidence type="ECO:0000256" key="3">
    <source>
        <dbReference type="ARBA" id="ARBA00023015"/>
    </source>
</evidence>
<dbReference type="CDD" id="cd00609">
    <property type="entry name" value="AAT_like"/>
    <property type="match status" value="1"/>
</dbReference>
<accession>A0A9X3HX00</accession>
<keyword evidence="8" id="KW-1185">Reference proteome</keyword>
<proteinExistence type="inferred from homology"/>
<feature type="domain" description="HTH gntR-type" evidence="6">
    <location>
        <begin position="11"/>
        <end position="79"/>
    </location>
</feature>
<dbReference type="Pfam" id="PF00155">
    <property type="entry name" value="Aminotran_1_2"/>
    <property type="match status" value="1"/>
</dbReference>
<dbReference type="InterPro" id="IPR015421">
    <property type="entry name" value="PyrdxlP-dep_Trfase_major"/>
</dbReference>
<comment type="caution">
    <text evidence="7">The sequence shown here is derived from an EMBL/GenBank/DDBJ whole genome shotgun (WGS) entry which is preliminary data.</text>
</comment>
<evidence type="ECO:0000313" key="8">
    <source>
        <dbReference type="Proteomes" id="UP001155587"/>
    </source>
</evidence>
<keyword evidence="5" id="KW-0804">Transcription</keyword>
<dbReference type="PANTHER" id="PTHR46577:SF2">
    <property type="entry name" value="TRANSCRIPTIONAL REGULATORY PROTEIN"/>
    <property type="match status" value="1"/>
</dbReference>
<dbReference type="Gene3D" id="1.10.10.10">
    <property type="entry name" value="Winged helix-like DNA-binding domain superfamily/Winged helix DNA-binding domain"/>
    <property type="match status" value="1"/>
</dbReference>
<reference evidence="7" key="1">
    <citation type="submission" date="2022-02" db="EMBL/GenBank/DDBJ databases">
        <title>Vibrio sp. nov, a new bacterium isolated from seawater.</title>
        <authorList>
            <person name="Yuan Y."/>
        </authorList>
    </citation>
    <scope>NUCLEOTIDE SEQUENCE</scope>
    <source>
        <strain evidence="7">ZSDZ65</strain>
    </source>
</reference>
<dbReference type="InterPro" id="IPR000524">
    <property type="entry name" value="Tscrpt_reg_HTH_GntR"/>
</dbReference>
<keyword evidence="4" id="KW-0238">DNA-binding</keyword>
<dbReference type="CDD" id="cd07377">
    <property type="entry name" value="WHTH_GntR"/>
    <property type="match status" value="1"/>
</dbReference>
<dbReference type="PROSITE" id="PS50949">
    <property type="entry name" value="HTH_GNTR"/>
    <property type="match status" value="1"/>
</dbReference>
<dbReference type="Proteomes" id="UP001155587">
    <property type="component" value="Unassembled WGS sequence"/>
</dbReference>
<dbReference type="SUPFAM" id="SSF46785">
    <property type="entry name" value="Winged helix' DNA-binding domain"/>
    <property type="match status" value="1"/>
</dbReference>
<dbReference type="InterPro" id="IPR015424">
    <property type="entry name" value="PyrdxlP-dep_Trfase"/>
</dbReference>
<gene>
    <name evidence="7" type="ORF">MD535_13205</name>
</gene>
<evidence type="ECO:0000256" key="2">
    <source>
        <dbReference type="ARBA" id="ARBA00022898"/>
    </source>
</evidence>
<organism evidence="7 8">
    <name type="scientific">Vibrio qingdaonensis</name>
    <dbReference type="NCBI Taxonomy" id="2829491"/>
    <lineage>
        <taxon>Bacteria</taxon>
        <taxon>Pseudomonadati</taxon>
        <taxon>Pseudomonadota</taxon>
        <taxon>Gammaproteobacteria</taxon>
        <taxon>Vibrionales</taxon>
        <taxon>Vibrionaceae</taxon>
        <taxon>Vibrio</taxon>
    </lineage>
</organism>
<dbReference type="GO" id="GO:0030170">
    <property type="term" value="F:pyridoxal phosphate binding"/>
    <property type="evidence" value="ECO:0007669"/>
    <property type="project" value="InterPro"/>
</dbReference>
<dbReference type="Pfam" id="PF00392">
    <property type="entry name" value="GntR"/>
    <property type="match status" value="1"/>
</dbReference>
<dbReference type="PANTHER" id="PTHR46577">
    <property type="entry name" value="HTH-TYPE TRANSCRIPTIONAL REGULATORY PROTEIN GABR"/>
    <property type="match status" value="1"/>
</dbReference>
<dbReference type="GO" id="GO:0003677">
    <property type="term" value="F:DNA binding"/>
    <property type="evidence" value="ECO:0007669"/>
    <property type="project" value="UniProtKB-KW"/>
</dbReference>
<keyword evidence="2" id="KW-0663">Pyridoxal phosphate</keyword>
<protein>
    <submittedName>
        <fullName evidence="7">PLP-dependent aminotransferase family protein</fullName>
    </submittedName>
</protein>
<dbReference type="RefSeq" id="WP_265675492.1">
    <property type="nucleotide sequence ID" value="NZ_JAKRRY010000016.1"/>
</dbReference>
<dbReference type="GO" id="GO:0008483">
    <property type="term" value="F:transaminase activity"/>
    <property type="evidence" value="ECO:0007669"/>
    <property type="project" value="UniProtKB-KW"/>
</dbReference>
<comment type="similarity">
    <text evidence="1">In the C-terminal section; belongs to the class-I pyridoxal-phosphate-dependent aminotransferase family.</text>
</comment>
<dbReference type="InterPro" id="IPR015422">
    <property type="entry name" value="PyrdxlP-dep_Trfase_small"/>
</dbReference>
<keyword evidence="7" id="KW-0032">Aminotransferase</keyword>
<dbReference type="InterPro" id="IPR004839">
    <property type="entry name" value="Aminotransferase_I/II_large"/>
</dbReference>
<dbReference type="SUPFAM" id="SSF53383">
    <property type="entry name" value="PLP-dependent transferases"/>
    <property type="match status" value="1"/>
</dbReference>
<dbReference type="Gene3D" id="3.40.640.10">
    <property type="entry name" value="Type I PLP-dependent aspartate aminotransferase-like (Major domain)"/>
    <property type="match status" value="1"/>
</dbReference>
<evidence type="ECO:0000256" key="1">
    <source>
        <dbReference type="ARBA" id="ARBA00005384"/>
    </source>
</evidence>
<evidence type="ECO:0000256" key="5">
    <source>
        <dbReference type="ARBA" id="ARBA00023163"/>
    </source>
</evidence>
<dbReference type="InterPro" id="IPR036388">
    <property type="entry name" value="WH-like_DNA-bd_sf"/>
</dbReference>
<dbReference type="AlphaFoldDB" id="A0A9X3HX00"/>
<sequence>MMMPATQAKAVSRYKAVEDYIEKLIQSGGLNVGDKLPSLRATSTRLGVAKNTVIRAYQELEAVGKITARDRSGFVVHRSFLNSSAPLSISIPVETIPTTVDLLSMTKQILGQSRDTLLMPAGSAHPNTEGPAISSLYAEIGRHSRAQSHIPSHYQLPPGNEKLLKQIAKLSIDQGIDLQGESVFVTNGSQQAISQALRAVTKCGDTVAVESPCYFGILLMLESLGLKALEIPSSPELGLHVPSLQSALAQWPVAAIVVTPNYTNPTGALMPLEARRQLLENSGNIPIIEDDVFGALGNNAAIPSLKQLDTQKRVIYCTSLSKTLDSRLRVGWLIAGQYHHHIERSLISDNMGSQNLIQSAVGEFLATGKYKQHVRRMTRHYQNNLTHFIALLRQHLDSHFLDQYTLTSPAGSFLCWLTLPTHYDSQRIYEQCLTKGVSVLPGTLFGSKGQYSHCLRFNVANFHDNQAWRSGIHRFVAILEQQRTQNTV</sequence>